<dbReference type="EMBL" id="PUEC01000051">
    <property type="protein sequence ID" value="PWB00195.1"/>
    <property type="molecule type" value="Genomic_DNA"/>
</dbReference>
<feature type="transmembrane region" description="Helical" evidence="2">
    <location>
        <begin position="165"/>
        <end position="188"/>
    </location>
</feature>
<proteinExistence type="predicted"/>
<name>A0A2V1ILH9_9BACT</name>
<keyword evidence="2" id="KW-0812">Transmembrane</keyword>
<gene>
    <name evidence="3" type="ORF">C5O23_13570</name>
</gene>
<dbReference type="GeneID" id="82527344"/>
<protein>
    <submittedName>
        <fullName evidence="3">Uncharacterized protein</fullName>
    </submittedName>
</protein>
<evidence type="ECO:0000256" key="2">
    <source>
        <dbReference type="SAM" id="Phobius"/>
    </source>
</evidence>
<sequence>MYLSLIDAVSKIVKKYGVDILSDPKFWHILSDSYSFVNEYTLKDTFKSCLTTGYISKLVAVKGNSKKTKDEIAHIVDSENKINLGKEKEYSGVLYSVAIAIGSCSKKDYSDFINRNNPQPFKPNKNPKGENTSIWFITCLIIALGIITLIGGTLLYGWFLLGDAGMFWILCLIGIFQLGTFKVLDEFLHNTVNCNVKSRVIICFLPIIVCYIINSIIPLILCSDSIADALQNYFSANFIPKSYYTIPIERAWYAPRISSEVGFFGGFTSIILCICLVSCGYRIISYFKEAKLIVCKIDICASIITLMVIGVSYISVAVWPICCIHRQQTEYDKIVAHNTELHKERVNKVQDLSVKGIKLGISSETAWEYLKALKEDREPSQLHYHEIVKHPDAIYDEFIGTTYYGVFPYKVGVNDFAGVNLNGDDYRMLISLDNTTVGLDLYILDGFVSAIRIYGLGSNDNSLTNFDSLLSLYTTKYGEPEIIKDFSFEKDIHAITPYRSKGKSDRYVWNFKNGRIEMSEYGIMYISDVLLAKVRKECKEGMINFEMVKKRKIEAEKQQRERTDSLRREQERNDSIRHAFNHKNAINDI</sequence>
<feature type="transmembrane region" description="Helical" evidence="2">
    <location>
        <begin position="261"/>
        <end position="281"/>
    </location>
</feature>
<feature type="compositionally biased region" description="Basic and acidic residues" evidence="1">
    <location>
        <begin position="556"/>
        <end position="577"/>
    </location>
</feature>
<feature type="transmembrane region" description="Helical" evidence="2">
    <location>
        <begin position="293"/>
        <end position="319"/>
    </location>
</feature>
<comment type="caution">
    <text evidence="3">The sequence shown here is derived from an EMBL/GenBank/DDBJ whole genome shotgun (WGS) entry which is preliminary data.</text>
</comment>
<evidence type="ECO:0000313" key="4">
    <source>
        <dbReference type="Proteomes" id="UP000244905"/>
    </source>
</evidence>
<reference evidence="4" key="1">
    <citation type="submission" date="2018-02" db="EMBL/GenBank/DDBJ databases">
        <authorList>
            <person name="Clavel T."/>
            <person name="Strowig T."/>
        </authorList>
    </citation>
    <scope>NUCLEOTIDE SEQUENCE [LARGE SCALE GENOMIC DNA]</scope>
    <source>
        <strain evidence="4">DSM 103720</strain>
    </source>
</reference>
<keyword evidence="2" id="KW-0472">Membrane</keyword>
<keyword evidence="2" id="KW-1133">Transmembrane helix</keyword>
<feature type="transmembrane region" description="Helical" evidence="2">
    <location>
        <begin position="200"/>
        <end position="221"/>
    </location>
</feature>
<dbReference type="RefSeq" id="WP_107033451.1">
    <property type="nucleotide sequence ID" value="NZ_PUEC01000051.1"/>
</dbReference>
<dbReference type="AlphaFoldDB" id="A0A2V1ILH9"/>
<feature type="region of interest" description="Disordered" evidence="1">
    <location>
        <begin position="556"/>
        <end position="580"/>
    </location>
</feature>
<keyword evidence="4" id="KW-1185">Reference proteome</keyword>
<organism evidence="3 4">
    <name type="scientific">Duncaniella muris</name>
    <dbReference type="NCBI Taxonomy" id="2094150"/>
    <lineage>
        <taxon>Bacteria</taxon>
        <taxon>Pseudomonadati</taxon>
        <taxon>Bacteroidota</taxon>
        <taxon>Bacteroidia</taxon>
        <taxon>Bacteroidales</taxon>
        <taxon>Muribaculaceae</taxon>
        <taxon>Duncaniella</taxon>
    </lineage>
</organism>
<evidence type="ECO:0000313" key="3">
    <source>
        <dbReference type="EMBL" id="PWB00195.1"/>
    </source>
</evidence>
<feature type="transmembrane region" description="Helical" evidence="2">
    <location>
        <begin position="134"/>
        <end position="159"/>
    </location>
</feature>
<dbReference type="Proteomes" id="UP000244905">
    <property type="component" value="Unassembled WGS sequence"/>
</dbReference>
<accession>A0A2V1ILH9</accession>
<evidence type="ECO:0000256" key="1">
    <source>
        <dbReference type="SAM" id="MobiDB-lite"/>
    </source>
</evidence>